<dbReference type="EMBL" id="PTTJ01000141">
    <property type="protein sequence ID" value="RJP07926.1"/>
    <property type="molecule type" value="Genomic_DNA"/>
</dbReference>
<reference evidence="2" key="2">
    <citation type="submission" date="2018-02" db="EMBL/GenBank/DDBJ databases">
        <authorList>
            <person name="Cohen D.B."/>
            <person name="Kent A.D."/>
        </authorList>
    </citation>
    <scope>NUCLEOTIDE SEQUENCE</scope>
    <source>
        <strain evidence="2">Spain3473</strain>
    </source>
</reference>
<dbReference type="SUPFAM" id="SSF56672">
    <property type="entry name" value="DNA/RNA polymerases"/>
    <property type="match status" value="1"/>
</dbReference>
<keyword evidence="5" id="KW-1185">Reference proteome</keyword>
<proteinExistence type="predicted"/>
<organism evidence="2 4">
    <name type="scientific">Streptococcus pseudopneumoniae</name>
    <dbReference type="NCBI Taxonomy" id="257758"/>
    <lineage>
        <taxon>Bacteria</taxon>
        <taxon>Bacillati</taxon>
        <taxon>Bacillota</taxon>
        <taxon>Bacilli</taxon>
        <taxon>Lactobacillales</taxon>
        <taxon>Streptococcaceae</taxon>
        <taxon>Streptococcus</taxon>
    </lineage>
</organism>
<dbReference type="Proteomes" id="UP000265600">
    <property type="component" value="Unassembled WGS sequence"/>
</dbReference>
<dbReference type="AlphaFoldDB" id="A0A3A4MQ43"/>
<evidence type="ECO:0000313" key="3">
    <source>
        <dbReference type="EMBL" id="RJY14594.1"/>
    </source>
</evidence>
<reference evidence="4" key="1">
    <citation type="submission" date="2018-02" db="EMBL/GenBank/DDBJ databases">
        <authorList>
            <person name="Handem S."/>
        </authorList>
    </citation>
    <scope>NUCLEOTIDE SEQUENCE [LARGE SCALE GENOMIC DNA]</scope>
    <source>
        <strain evidence="3 5">Spain2270</strain>
        <strain evidence="4">Spain3473</strain>
    </source>
</reference>
<dbReference type="InterPro" id="IPR043502">
    <property type="entry name" value="DNA/RNA_pol_sf"/>
</dbReference>
<name>A0A3A4MQ43_9STRE</name>
<evidence type="ECO:0000313" key="2">
    <source>
        <dbReference type="EMBL" id="RJP07926.1"/>
    </source>
</evidence>
<dbReference type="Proteomes" id="UP000285038">
    <property type="component" value="Unassembled WGS sequence"/>
</dbReference>
<evidence type="ECO:0000256" key="1">
    <source>
        <dbReference type="ARBA" id="ARBA00022763"/>
    </source>
</evidence>
<protein>
    <submittedName>
        <fullName evidence="2">Maturase</fullName>
    </submittedName>
</protein>
<comment type="caution">
    <text evidence="2">The sequence shown here is derived from an EMBL/GenBank/DDBJ whole genome shotgun (WGS) entry which is preliminary data.</text>
</comment>
<dbReference type="EMBL" id="RAHZ01000011">
    <property type="protein sequence ID" value="RJY14594.1"/>
    <property type="molecule type" value="Genomic_DNA"/>
</dbReference>
<evidence type="ECO:0000313" key="4">
    <source>
        <dbReference type="Proteomes" id="UP000265600"/>
    </source>
</evidence>
<sequence length="100" mass="11480">MSKLLDKIVSRENMLEAYNQVKSNKGSAGIDGMTIEEMDDYLRQNWRLTKELIKQRKYKPQSVLRVEIPQPNGGVLQLGIPTVMDRIIQQAIVQALRVLK</sequence>
<evidence type="ECO:0000313" key="5">
    <source>
        <dbReference type="Proteomes" id="UP000285038"/>
    </source>
</evidence>
<keyword evidence="1" id="KW-0227">DNA damage</keyword>
<gene>
    <name evidence="2" type="ORF">C5O69_11315</name>
    <name evidence="3" type="ORF">D6867_02255</name>
</gene>
<accession>A0A3A4MQ43</accession>
<dbReference type="GO" id="GO:0006974">
    <property type="term" value="P:DNA damage response"/>
    <property type="evidence" value="ECO:0007669"/>
    <property type="project" value="UniProtKB-KW"/>
</dbReference>